<dbReference type="SUPFAM" id="SSF51905">
    <property type="entry name" value="FAD/NAD(P)-binding domain"/>
    <property type="match status" value="1"/>
</dbReference>
<comment type="catalytic activity">
    <reaction evidence="3">
        <text>[thioredoxin]-dithiol + NADP(+) = [thioredoxin]-disulfide + NADPH + H(+)</text>
        <dbReference type="Rhea" id="RHEA:20345"/>
        <dbReference type="Rhea" id="RHEA-COMP:10698"/>
        <dbReference type="Rhea" id="RHEA-COMP:10700"/>
        <dbReference type="ChEBI" id="CHEBI:15378"/>
        <dbReference type="ChEBI" id="CHEBI:29950"/>
        <dbReference type="ChEBI" id="CHEBI:50058"/>
        <dbReference type="ChEBI" id="CHEBI:57783"/>
        <dbReference type="ChEBI" id="CHEBI:58349"/>
        <dbReference type="EC" id="1.8.1.9"/>
    </reaction>
</comment>
<accession>A0A0A0J2Y8</accession>
<dbReference type="OrthoDB" id="109585at2"/>
<evidence type="ECO:0000313" key="6">
    <source>
        <dbReference type="EMBL" id="KGN31498.1"/>
    </source>
</evidence>
<evidence type="ECO:0000256" key="2">
    <source>
        <dbReference type="ARBA" id="ARBA00023002"/>
    </source>
</evidence>
<evidence type="ECO:0000256" key="1">
    <source>
        <dbReference type="ARBA" id="ARBA00022630"/>
    </source>
</evidence>
<dbReference type="PRINTS" id="PR00469">
    <property type="entry name" value="PNDRDTASEII"/>
</dbReference>
<dbReference type="Pfam" id="PF00072">
    <property type="entry name" value="Response_reg"/>
    <property type="match status" value="1"/>
</dbReference>
<evidence type="ECO:0000259" key="5">
    <source>
        <dbReference type="PROSITE" id="PS50110"/>
    </source>
</evidence>
<dbReference type="PROSITE" id="PS50110">
    <property type="entry name" value="RESPONSE_REGULATORY"/>
    <property type="match status" value="1"/>
</dbReference>
<gene>
    <name evidence="6" type="ORF">N802_03785</name>
</gene>
<feature type="domain" description="Response regulatory" evidence="5">
    <location>
        <begin position="6"/>
        <end position="129"/>
    </location>
</feature>
<dbReference type="InterPro" id="IPR023753">
    <property type="entry name" value="FAD/NAD-binding_dom"/>
</dbReference>
<dbReference type="RefSeq" id="WP_035917400.1">
    <property type="nucleotide sequence ID" value="NZ_AVPJ01000011.1"/>
</dbReference>
<feature type="modified residue" description="4-aspartylphosphate" evidence="4">
    <location>
        <position position="63"/>
    </location>
</feature>
<name>A0A0A0J2Y8_9MICO</name>
<keyword evidence="2" id="KW-0560">Oxidoreductase</keyword>
<evidence type="ECO:0000256" key="3">
    <source>
        <dbReference type="ARBA" id="ARBA00048132"/>
    </source>
</evidence>
<dbReference type="Gene3D" id="3.40.30.10">
    <property type="entry name" value="Glutaredoxin"/>
    <property type="match status" value="1"/>
</dbReference>
<reference evidence="6 7" key="1">
    <citation type="submission" date="2013-08" db="EMBL/GenBank/DDBJ databases">
        <title>The genome sequence of Knoellia sinensis.</title>
        <authorList>
            <person name="Zhu W."/>
            <person name="Wang G."/>
        </authorList>
    </citation>
    <scope>NUCLEOTIDE SEQUENCE [LARGE SCALE GENOMIC DNA]</scope>
    <source>
        <strain evidence="6 7">KCTC 19936</strain>
    </source>
</reference>
<comment type="caution">
    <text evidence="6">The sequence shown here is derived from an EMBL/GenBank/DDBJ whole genome shotgun (WGS) entry which is preliminary data.</text>
</comment>
<dbReference type="STRING" id="1385520.N802_03785"/>
<dbReference type="InterPro" id="IPR011006">
    <property type="entry name" value="CheY-like_superfamily"/>
</dbReference>
<dbReference type="AlphaFoldDB" id="A0A0A0J2Y8"/>
<dbReference type="eggNOG" id="COG0492">
    <property type="taxonomic scope" value="Bacteria"/>
</dbReference>
<evidence type="ECO:0000313" key="7">
    <source>
        <dbReference type="Proteomes" id="UP000030002"/>
    </source>
</evidence>
<protein>
    <submittedName>
        <fullName evidence="6">Chemotaxis protein CheY</fullName>
    </submittedName>
</protein>
<dbReference type="PANTHER" id="PTHR48105">
    <property type="entry name" value="THIOREDOXIN REDUCTASE 1-RELATED-RELATED"/>
    <property type="match status" value="1"/>
</dbReference>
<proteinExistence type="predicted"/>
<organism evidence="6 7">
    <name type="scientific">Knoellia sinensis KCTC 19936</name>
    <dbReference type="NCBI Taxonomy" id="1385520"/>
    <lineage>
        <taxon>Bacteria</taxon>
        <taxon>Bacillati</taxon>
        <taxon>Actinomycetota</taxon>
        <taxon>Actinomycetes</taxon>
        <taxon>Micrococcales</taxon>
        <taxon>Intrasporangiaceae</taxon>
        <taxon>Knoellia</taxon>
    </lineage>
</organism>
<dbReference type="InterPro" id="IPR036188">
    <property type="entry name" value="FAD/NAD-bd_sf"/>
</dbReference>
<evidence type="ECO:0000256" key="4">
    <source>
        <dbReference type="PROSITE-ProRule" id="PRU00169"/>
    </source>
</evidence>
<dbReference type="eggNOG" id="COG3437">
    <property type="taxonomic scope" value="Bacteria"/>
</dbReference>
<dbReference type="Pfam" id="PF07992">
    <property type="entry name" value="Pyr_redox_2"/>
    <property type="match status" value="1"/>
</dbReference>
<keyword evidence="7" id="KW-1185">Reference proteome</keyword>
<dbReference type="Gene3D" id="3.50.50.60">
    <property type="entry name" value="FAD/NAD(P)-binding domain"/>
    <property type="match status" value="2"/>
</dbReference>
<dbReference type="InterPro" id="IPR050097">
    <property type="entry name" value="Ferredoxin-NADP_redctase_2"/>
</dbReference>
<dbReference type="InterPro" id="IPR001789">
    <property type="entry name" value="Sig_transdc_resp-reg_receiver"/>
</dbReference>
<dbReference type="GO" id="GO:0000160">
    <property type="term" value="P:phosphorelay signal transduction system"/>
    <property type="evidence" value="ECO:0007669"/>
    <property type="project" value="InterPro"/>
</dbReference>
<dbReference type="GO" id="GO:0004791">
    <property type="term" value="F:thioredoxin-disulfide reductase (NADPH) activity"/>
    <property type="evidence" value="ECO:0007669"/>
    <property type="project" value="UniProtKB-EC"/>
</dbReference>
<dbReference type="SUPFAM" id="SSF52172">
    <property type="entry name" value="CheY-like"/>
    <property type="match status" value="1"/>
</dbReference>
<dbReference type="PRINTS" id="PR00368">
    <property type="entry name" value="FADPNR"/>
</dbReference>
<dbReference type="Proteomes" id="UP000030002">
    <property type="component" value="Unassembled WGS sequence"/>
</dbReference>
<sequence>MAGKPIILAVDDDPDVLQAIAHDVRHGFGEHFRVMRAESGDRALEVLRRLRLADEPVALLLVDQRMPGLTGIELLSASVGLYPDAKTALLTAYADTDVAITAINEVRLDHYLVKPWDPPEERLFPVLDDLLEDWTATHRPTFGGIRVIGHRWSVESHTARDFLARNQVPYRWLDLTSDPEALELLDLTGQTADRCPILVFPDGDVLVAPTTAQIAEKAGIGGHAEVPLYDLIIIGAGPAGLAAAVYGASEGLSTLVIEGEAAGGQAGQSSRIENYLGFPKGLSGSDLSRRALTQARRFGAELLLAREVTAISSDPGALAVTLSDGSTIRGHSVVIATGVAYNRLAAPGVDEFTGRGVYYGAALSEAATVKDEDVYIVGSANSAGQAAIHLATLARRVTILVRGAALEAKMSQYLADRILSTDNIEVRCRATIAEVRGTDHLEEVVILDGASGESTTESANHVFVFIGAAPRTSWLDGAVVRDEHGFITTGTAILAGDSAKAWSEERDPYLLETSIPGVFAAGDVRLGSAKRVATAVGEGASAVLSVWQYRAGMGL</sequence>
<dbReference type="Gene3D" id="3.40.50.2300">
    <property type="match status" value="1"/>
</dbReference>
<keyword evidence="4" id="KW-0597">Phosphoprotein</keyword>
<dbReference type="SMART" id="SM00448">
    <property type="entry name" value="REC"/>
    <property type="match status" value="1"/>
</dbReference>
<dbReference type="EMBL" id="AVPJ01000011">
    <property type="protein sequence ID" value="KGN31498.1"/>
    <property type="molecule type" value="Genomic_DNA"/>
</dbReference>
<keyword evidence="1" id="KW-0285">Flavoprotein</keyword>